<keyword evidence="3 9" id="KW-0812">Transmembrane</keyword>
<feature type="transmembrane region" description="Helical" evidence="9">
    <location>
        <begin position="65"/>
        <end position="89"/>
    </location>
</feature>
<evidence type="ECO:0000256" key="6">
    <source>
        <dbReference type="ARBA" id="ARBA00023136"/>
    </source>
</evidence>
<comment type="subcellular location">
    <subcellularLocation>
        <location evidence="1">Cell membrane</location>
        <topology evidence="1">Multi-pass membrane protein</topology>
    </subcellularLocation>
</comment>
<keyword evidence="6 9" id="KW-0472">Membrane</keyword>
<evidence type="ECO:0000256" key="5">
    <source>
        <dbReference type="ARBA" id="ARBA00023040"/>
    </source>
</evidence>
<evidence type="ECO:0000256" key="8">
    <source>
        <dbReference type="ARBA" id="ARBA00023224"/>
    </source>
</evidence>
<dbReference type="InterPro" id="IPR000276">
    <property type="entry name" value="GPCR_Rhodpsn"/>
</dbReference>
<evidence type="ECO:0000313" key="11">
    <source>
        <dbReference type="EMBL" id="KAH3711993.1"/>
    </source>
</evidence>
<evidence type="ECO:0000259" key="10">
    <source>
        <dbReference type="PROSITE" id="PS50262"/>
    </source>
</evidence>
<feature type="transmembrane region" description="Helical" evidence="9">
    <location>
        <begin position="142"/>
        <end position="163"/>
    </location>
</feature>
<dbReference type="InterPro" id="IPR017452">
    <property type="entry name" value="GPCR_Rhodpsn_7TM"/>
</dbReference>
<dbReference type="PANTHER" id="PTHR24249">
    <property type="entry name" value="HISTAMINE RECEPTOR-RELATED G-PROTEIN COUPLED RECEPTOR"/>
    <property type="match status" value="1"/>
</dbReference>
<dbReference type="CDD" id="cd00637">
    <property type="entry name" value="7tm_classA_rhodopsin-like"/>
    <property type="match status" value="1"/>
</dbReference>
<gene>
    <name evidence="11" type="ORF">DPMN_071670</name>
</gene>
<keyword evidence="8" id="KW-0807">Transducer</keyword>
<reference evidence="11" key="2">
    <citation type="submission" date="2020-11" db="EMBL/GenBank/DDBJ databases">
        <authorList>
            <person name="McCartney M.A."/>
            <person name="Auch B."/>
            <person name="Kono T."/>
            <person name="Mallez S."/>
            <person name="Becker A."/>
            <person name="Gohl D.M."/>
            <person name="Silverstein K.A.T."/>
            <person name="Koren S."/>
            <person name="Bechman K.B."/>
            <person name="Herman A."/>
            <person name="Abrahante J.E."/>
            <person name="Garbe J."/>
        </authorList>
    </citation>
    <scope>NUCLEOTIDE SEQUENCE</scope>
    <source>
        <strain evidence="11">Duluth1</strain>
        <tissue evidence="11">Whole animal</tissue>
    </source>
</reference>
<dbReference type="SMART" id="SM01381">
    <property type="entry name" value="7TM_GPCR_Srsx"/>
    <property type="match status" value="1"/>
</dbReference>
<dbReference type="PROSITE" id="PS50262">
    <property type="entry name" value="G_PROTEIN_RECEP_F1_2"/>
    <property type="match status" value="1"/>
</dbReference>
<keyword evidence="12" id="KW-1185">Reference proteome</keyword>
<keyword evidence="5" id="KW-0297">G-protein coupled receptor</keyword>
<evidence type="ECO:0000256" key="9">
    <source>
        <dbReference type="SAM" id="Phobius"/>
    </source>
</evidence>
<sequence length="323" mass="37063">MENRTSFFNTTSVLETKHESNGLPLFAKITITLMIIVSIVVTVGNSLVIAAIVKFERLRDITGVFIANLAIADLIIGASLPFQIVFFFYPSLEANRYSCLLRYLVISFACNASIYSLVCTVLDRYIAIIYPLHYYKIMTKRVAYIMVGLIWTVDVIFQSIPLFGVNDYDQSPFCLYELVMDKWYRCANLVHGIVLAFIMFMLYMNIFLIVHKHVIKIQSEAIVQSESHQRQVSKQMNTSIAMVVLFFHISWLPFFLIQLTMLDVGQVTQIKVMVANFLVFLGIFNSVVNPFVYAWKNKEYRRAFRKLLGLSVRDEDSAVTTIA</sequence>
<dbReference type="PANTHER" id="PTHR24249:SF414">
    <property type="entry name" value="LP14436P"/>
    <property type="match status" value="1"/>
</dbReference>
<dbReference type="Proteomes" id="UP000828390">
    <property type="component" value="Unassembled WGS sequence"/>
</dbReference>
<protein>
    <recommendedName>
        <fullName evidence="10">G-protein coupled receptors family 1 profile domain-containing protein</fullName>
    </recommendedName>
</protein>
<dbReference type="GO" id="GO:0005886">
    <property type="term" value="C:plasma membrane"/>
    <property type="evidence" value="ECO:0007669"/>
    <property type="project" value="UniProtKB-SubCell"/>
</dbReference>
<keyword evidence="4 9" id="KW-1133">Transmembrane helix</keyword>
<dbReference type="EMBL" id="JAIWYP010000014">
    <property type="protein sequence ID" value="KAH3711993.1"/>
    <property type="molecule type" value="Genomic_DNA"/>
</dbReference>
<feature type="transmembrane region" description="Helical" evidence="9">
    <location>
        <begin position="273"/>
        <end position="295"/>
    </location>
</feature>
<evidence type="ECO:0000256" key="7">
    <source>
        <dbReference type="ARBA" id="ARBA00023170"/>
    </source>
</evidence>
<dbReference type="InterPro" id="IPR050569">
    <property type="entry name" value="TAAR"/>
</dbReference>
<keyword evidence="7" id="KW-0675">Receptor</keyword>
<reference evidence="11" key="1">
    <citation type="journal article" date="2019" name="bioRxiv">
        <title>The Genome of the Zebra Mussel, Dreissena polymorpha: A Resource for Invasive Species Research.</title>
        <authorList>
            <person name="McCartney M.A."/>
            <person name="Auch B."/>
            <person name="Kono T."/>
            <person name="Mallez S."/>
            <person name="Zhang Y."/>
            <person name="Obille A."/>
            <person name="Becker A."/>
            <person name="Abrahante J.E."/>
            <person name="Garbe J."/>
            <person name="Badalamenti J.P."/>
            <person name="Herman A."/>
            <person name="Mangelson H."/>
            <person name="Liachko I."/>
            <person name="Sullivan S."/>
            <person name="Sone E.D."/>
            <person name="Koren S."/>
            <person name="Silverstein K.A.T."/>
            <person name="Beckman K.B."/>
            <person name="Gohl D.M."/>
        </authorList>
    </citation>
    <scope>NUCLEOTIDE SEQUENCE</scope>
    <source>
        <strain evidence="11">Duluth1</strain>
        <tissue evidence="11">Whole animal</tissue>
    </source>
</reference>
<feature type="transmembrane region" description="Helical" evidence="9">
    <location>
        <begin position="189"/>
        <end position="210"/>
    </location>
</feature>
<feature type="transmembrane region" description="Helical" evidence="9">
    <location>
        <begin position="29"/>
        <end position="53"/>
    </location>
</feature>
<evidence type="ECO:0000256" key="3">
    <source>
        <dbReference type="ARBA" id="ARBA00022692"/>
    </source>
</evidence>
<feature type="transmembrane region" description="Helical" evidence="9">
    <location>
        <begin position="101"/>
        <end position="122"/>
    </location>
</feature>
<dbReference type="Pfam" id="PF00001">
    <property type="entry name" value="7tm_1"/>
    <property type="match status" value="1"/>
</dbReference>
<dbReference type="PRINTS" id="PR00237">
    <property type="entry name" value="GPCRRHODOPSN"/>
</dbReference>
<proteinExistence type="predicted"/>
<evidence type="ECO:0000256" key="4">
    <source>
        <dbReference type="ARBA" id="ARBA00022989"/>
    </source>
</evidence>
<feature type="domain" description="G-protein coupled receptors family 1 profile" evidence="10">
    <location>
        <begin position="44"/>
        <end position="293"/>
    </location>
</feature>
<dbReference type="GO" id="GO:0004930">
    <property type="term" value="F:G protein-coupled receptor activity"/>
    <property type="evidence" value="ECO:0007669"/>
    <property type="project" value="UniProtKB-KW"/>
</dbReference>
<comment type="caution">
    <text evidence="11">The sequence shown here is derived from an EMBL/GenBank/DDBJ whole genome shotgun (WGS) entry which is preliminary data.</text>
</comment>
<accession>A0A9D4BXE2</accession>
<evidence type="ECO:0000313" key="12">
    <source>
        <dbReference type="Proteomes" id="UP000828390"/>
    </source>
</evidence>
<feature type="transmembrane region" description="Helical" evidence="9">
    <location>
        <begin position="240"/>
        <end position="261"/>
    </location>
</feature>
<evidence type="ECO:0000256" key="2">
    <source>
        <dbReference type="ARBA" id="ARBA00022475"/>
    </source>
</evidence>
<evidence type="ECO:0000256" key="1">
    <source>
        <dbReference type="ARBA" id="ARBA00004651"/>
    </source>
</evidence>
<name>A0A9D4BXE2_DREPO</name>
<keyword evidence="2" id="KW-1003">Cell membrane</keyword>
<dbReference type="AlphaFoldDB" id="A0A9D4BXE2"/>
<organism evidence="11 12">
    <name type="scientific">Dreissena polymorpha</name>
    <name type="common">Zebra mussel</name>
    <name type="synonym">Mytilus polymorpha</name>
    <dbReference type="NCBI Taxonomy" id="45954"/>
    <lineage>
        <taxon>Eukaryota</taxon>
        <taxon>Metazoa</taxon>
        <taxon>Spiralia</taxon>
        <taxon>Lophotrochozoa</taxon>
        <taxon>Mollusca</taxon>
        <taxon>Bivalvia</taxon>
        <taxon>Autobranchia</taxon>
        <taxon>Heteroconchia</taxon>
        <taxon>Euheterodonta</taxon>
        <taxon>Imparidentia</taxon>
        <taxon>Neoheterodontei</taxon>
        <taxon>Myida</taxon>
        <taxon>Dreissenoidea</taxon>
        <taxon>Dreissenidae</taxon>
        <taxon>Dreissena</taxon>
    </lineage>
</organism>
<dbReference type="Gene3D" id="1.20.1070.10">
    <property type="entry name" value="Rhodopsin 7-helix transmembrane proteins"/>
    <property type="match status" value="1"/>
</dbReference>
<dbReference type="SUPFAM" id="SSF81321">
    <property type="entry name" value="Family A G protein-coupled receptor-like"/>
    <property type="match status" value="1"/>
</dbReference>